<dbReference type="Pfam" id="PF26013">
    <property type="entry name" value="DUF8004"/>
    <property type="match status" value="1"/>
</dbReference>
<feature type="region of interest" description="Disordered" evidence="1">
    <location>
        <begin position="1"/>
        <end position="223"/>
    </location>
</feature>
<dbReference type="AlphaFoldDB" id="A0A8H3F270"/>
<feature type="region of interest" description="Disordered" evidence="1">
    <location>
        <begin position="320"/>
        <end position="343"/>
    </location>
</feature>
<feature type="compositionally biased region" description="Basic and acidic residues" evidence="1">
    <location>
        <begin position="214"/>
        <end position="223"/>
    </location>
</feature>
<gene>
    <name evidence="3" type="ORF">ALECFALPRED_010961</name>
</gene>
<comment type="caution">
    <text evidence="3">The sequence shown here is derived from an EMBL/GenBank/DDBJ whole genome shotgun (WGS) entry which is preliminary data.</text>
</comment>
<feature type="compositionally biased region" description="Polar residues" evidence="1">
    <location>
        <begin position="75"/>
        <end position="88"/>
    </location>
</feature>
<protein>
    <recommendedName>
        <fullName evidence="2">DUF8004 domain-containing protein</fullName>
    </recommendedName>
</protein>
<sequence length="922" mass="103179">MAAKRISSIFSMGSNVSDQSSESRISSSIHPARPSREQSQSPVHASREQSPVLGSEERNLVNFSRTSLPDLRPTSHLQNLHSEQSSGYTPPFDPTILPRIEDDDVLLNPPPLLKPLPIRAQSPGSSLDGSRPVSRGNPLESRPVNRENPFDSRSSSRPPSSRPASRPPSQPVSRPASPIKLRPQTPTARPLTPTTEANFAAKRRSWMPGKLRRAGQDEGDHAHSPQAWLVTPHEKTPYDVSALANFHRVAELWNDHGDTLVYLHAREGGRGPSFKIDSVLFAASKKLVHAAHGGMQEHNRREPNDWQQQSFMERTQHLTLNAPNLSPTERPDASIQGSSKGSRSISDYFEELPIRRDIHLCLPLPLQVDLADATSLPSSEDVETLVTMRNVIAFLAGQPLVATPKQSSVFIIFLKIADVMQRYDFTNLDGSTLGEEAAGKFARFVQDFGLADVRSSREKTIEALILGERMKSWDLYNEGFVHAVGRYNDINGLGSPKFPLIADLTRKKLERANLDLYTRVRNIETRLQDFDFPSLFAGIANSSTSSESKIIRFKDWKSAYMSMRRHIMSLYKHQYGAWPPKAKSKKNDFEESGLNRLLLRELYKDFSDLYDILVDRTSLTTRTADIPSHDPDDPQEPVPRALRRILDEYDRSTPPVQPPVPFDTPRLPSLFNTRRGFDTLDPKKQKKESVKRLRDDEINKALMQSYNRESMKATPFLEAFMAYERRTAHGKSIEEIADLRYGQWIFMYAVIQALPLVIVDAPGVRWTKGVEYFLCEVPKGSPPWVRESASQKQSVYRVAGGSAMVTLPADVVEHSVDGIYRRSHCWQVADKWAGFSEVPDVPSQYELDVDDLLPPVRALIPGPRTASQSPDRRRASMALGLEQMPLPPGVAPSGARPTSVHDPSKSFAAILGEMDGAGKKKK</sequence>
<dbReference type="InterPro" id="IPR058317">
    <property type="entry name" value="DUF8004"/>
</dbReference>
<name>A0A8H3F270_9LECA</name>
<organism evidence="3 4">
    <name type="scientific">Alectoria fallacina</name>
    <dbReference type="NCBI Taxonomy" id="1903189"/>
    <lineage>
        <taxon>Eukaryota</taxon>
        <taxon>Fungi</taxon>
        <taxon>Dikarya</taxon>
        <taxon>Ascomycota</taxon>
        <taxon>Pezizomycotina</taxon>
        <taxon>Lecanoromycetes</taxon>
        <taxon>OSLEUM clade</taxon>
        <taxon>Lecanoromycetidae</taxon>
        <taxon>Lecanorales</taxon>
        <taxon>Lecanorineae</taxon>
        <taxon>Parmeliaceae</taxon>
        <taxon>Alectoria</taxon>
    </lineage>
</organism>
<feature type="domain" description="DUF8004" evidence="2">
    <location>
        <begin position="440"/>
        <end position="532"/>
    </location>
</feature>
<evidence type="ECO:0000313" key="4">
    <source>
        <dbReference type="Proteomes" id="UP000664203"/>
    </source>
</evidence>
<dbReference type="OrthoDB" id="5300331at2759"/>
<feature type="compositionally biased region" description="Polar residues" evidence="1">
    <location>
        <begin position="184"/>
        <end position="197"/>
    </location>
</feature>
<feature type="compositionally biased region" description="Basic residues" evidence="1">
    <location>
        <begin position="201"/>
        <end position="213"/>
    </location>
</feature>
<reference evidence="3" key="1">
    <citation type="submission" date="2021-03" db="EMBL/GenBank/DDBJ databases">
        <authorList>
            <person name="Tagirdzhanova G."/>
        </authorList>
    </citation>
    <scope>NUCLEOTIDE SEQUENCE</scope>
</reference>
<dbReference type="EMBL" id="CAJPDR010000095">
    <property type="protein sequence ID" value="CAF9917037.1"/>
    <property type="molecule type" value="Genomic_DNA"/>
</dbReference>
<dbReference type="Proteomes" id="UP000664203">
    <property type="component" value="Unassembled WGS sequence"/>
</dbReference>
<evidence type="ECO:0000259" key="2">
    <source>
        <dbReference type="Pfam" id="PF26013"/>
    </source>
</evidence>
<accession>A0A8H3F270</accession>
<evidence type="ECO:0000313" key="3">
    <source>
        <dbReference type="EMBL" id="CAF9917037.1"/>
    </source>
</evidence>
<keyword evidence="4" id="KW-1185">Reference proteome</keyword>
<dbReference type="PANTHER" id="PTHR39601">
    <property type="entry name" value="CHORIOGENIN HMINOR"/>
    <property type="match status" value="1"/>
</dbReference>
<proteinExistence type="predicted"/>
<feature type="compositionally biased region" description="Low complexity" evidence="1">
    <location>
        <begin position="152"/>
        <end position="164"/>
    </location>
</feature>
<evidence type="ECO:0000256" key="1">
    <source>
        <dbReference type="SAM" id="MobiDB-lite"/>
    </source>
</evidence>
<feature type="compositionally biased region" description="Low complexity" evidence="1">
    <location>
        <begin position="17"/>
        <end position="28"/>
    </location>
</feature>
<dbReference type="PANTHER" id="PTHR39601:SF2">
    <property type="entry name" value="CHORIOGENIN HMINOR"/>
    <property type="match status" value="1"/>
</dbReference>
<feature type="region of interest" description="Disordered" evidence="1">
    <location>
        <begin position="883"/>
        <end position="922"/>
    </location>
</feature>